<dbReference type="GO" id="GO:0004707">
    <property type="term" value="F:MAP kinase activity"/>
    <property type="evidence" value="ECO:0007669"/>
    <property type="project" value="UniProtKB-EC"/>
</dbReference>
<evidence type="ECO:0000256" key="5">
    <source>
        <dbReference type="ARBA" id="ARBA00022840"/>
    </source>
</evidence>
<keyword evidence="12" id="KW-1185">Reference proteome</keyword>
<protein>
    <recommendedName>
        <fullName evidence="10">Protein kinase domain-containing protein</fullName>
    </recommendedName>
</protein>
<dbReference type="Proteomes" id="UP000759131">
    <property type="component" value="Unassembled WGS sequence"/>
</dbReference>
<dbReference type="PANTHER" id="PTHR11042:SF187">
    <property type="entry name" value="EUKARYOTIC TRANSLATION INITIATION FACTOR 2-ALPHA KINASE 2"/>
    <property type="match status" value="1"/>
</dbReference>
<evidence type="ECO:0000256" key="6">
    <source>
        <dbReference type="ARBA" id="ARBA00037982"/>
    </source>
</evidence>
<keyword evidence="2" id="KW-0808">Transferase</keyword>
<dbReference type="PANTHER" id="PTHR11042">
    <property type="entry name" value="EUKARYOTIC TRANSLATION INITIATION FACTOR 2-ALPHA KINASE EIF2-ALPHA KINASE -RELATED"/>
    <property type="match status" value="1"/>
</dbReference>
<dbReference type="SMART" id="SM00220">
    <property type="entry name" value="S_TKc"/>
    <property type="match status" value="1"/>
</dbReference>
<dbReference type="Gene3D" id="3.30.200.20">
    <property type="entry name" value="Phosphorylase Kinase, domain 1"/>
    <property type="match status" value="1"/>
</dbReference>
<dbReference type="AlphaFoldDB" id="A0A7R9PVJ6"/>
<keyword evidence="4" id="KW-0418">Kinase</keyword>
<evidence type="ECO:0000259" key="10">
    <source>
        <dbReference type="PROSITE" id="PS50011"/>
    </source>
</evidence>
<dbReference type="InterPro" id="IPR000408">
    <property type="entry name" value="Reg_chr_condens"/>
</dbReference>
<dbReference type="GO" id="GO:0005737">
    <property type="term" value="C:cytoplasm"/>
    <property type="evidence" value="ECO:0007669"/>
    <property type="project" value="TreeGrafter"/>
</dbReference>
<name>A0A7R9PVJ6_9ACAR</name>
<dbReference type="PROSITE" id="PS50011">
    <property type="entry name" value="PROTEIN_KINASE_DOM"/>
    <property type="match status" value="1"/>
</dbReference>
<dbReference type="Gene3D" id="1.10.510.10">
    <property type="entry name" value="Transferase(Phosphotransferase) domain 1"/>
    <property type="match status" value="1"/>
</dbReference>
<dbReference type="SUPFAM" id="SSF50985">
    <property type="entry name" value="RCC1/BLIP-II"/>
    <property type="match status" value="1"/>
</dbReference>
<keyword evidence="5" id="KW-0067">ATP-binding</keyword>
<evidence type="ECO:0000256" key="4">
    <source>
        <dbReference type="ARBA" id="ARBA00022777"/>
    </source>
</evidence>
<dbReference type="Pfam" id="PF00069">
    <property type="entry name" value="Pkinase"/>
    <property type="match status" value="1"/>
</dbReference>
<dbReference type="PROSITE" id="PS50012">
    <property type="entry name" value="RCC1_3"/>
    <property type="match status" value="1"/>
</dbReference>
<dbReference type="Gene3D" id="1.20.58.60">
    <property type="match status" value="1"/>
</dbReference>
<evidence type="ECO:0000256" key="2">
    <source>
        <dbReference type="ARBA" id="ARBA00022679"/>
    </source>
</evidence>
<dbReference type="PROSITE" id="PS00108">
    <property type="entry name" value="PROTEIN_KINASE_ST"/>
    <property type="match status" value="1"/>
</dbReference>
<proteinExistence type="inferred from homology"/>
<evidence type="ECO:0000256" key="9">
    <source>
        <dbReference type="PROSITE-ProRule" id="PRU00235"/>
    </source>
</evidence>
<dbReference type="InterPro" id="IPR011009">
    <property type="entry name" value="Kinase-like_dom_sf"/>
</dbReference>
<dbReference type="EMBL" id="CAJPIZ010000828">
    <property type="protein sequence ID" value="CAG2102353.1"/>
    <property type="molecule type" value="Genomic_DNA"/>
</dbReference>
<comment type="catalytic activity">
    <reaction evidence="8">
        <text>L-seryl-[protein] + ATP = O-phospho-L-seryl-[protein] + ADP + H(+)</text>
        <dbReference type="Rhea" id="RHEA:17989"/>
        <dbReference type="Rhea" id="RHEA-COMP:9863"/>
        <dbReference type="Rhea" id="RHEA-COMP:11604"/>
        <dbReference type="ChEBI" id="CHEBI:15378"/>
        <dbReference type="ChEBI" id="CHEBI:29999"/>
        <dbReference type="ChEBI" id="CHEBI:30616"/>
        <dbReference type="ChEBI" id="CHEBI:83421"/>
        <dbReference type="ChEBI" id="CHEBI:456216"/>
        <dbReference type="EC" id="2.7.11.24"/>
    </reaction>
</comment>
<dbReference type="InterPro" id="IPR008271">
    <property type="entry name" value="Ser/Thr_kinase_AS"/>
</dbReference>
<evidence type="ECO:0000313" key="12">
    <source>
        <dbReference type="Proteomes" id="UP000759131"/>
    </source>
</evidence>
<dbReference type="InterPro" id="IPR003527">
    <property type="entry name" value="MAP_kinase_CS"/>
</dbReference>
<feature type="domain" description="Protein kinase" evidence="10">
    <location>
        <begin position="92"/>
        <end position="349"/>
    </location>
</feature>
<evidence type="ECO:0000256" key="8">
    <source>
        <dbReference type="ARBA" id="ARBA00048312"/>
    </source>
</evidence>
<dbReference type="EMBL" id="OC855403">
    <property type="protein sequence ID" value="CAD7621923.1"/>
    <property type="molecule type" value="Genomic_DNA"/>
</dbReference>
<comment type="catalytic activity">
    <reaction evidence="7">
        <text>L-threonyl-[protein] + ATP = O-phospho-L-threonyl-[protein] + ADP + H(+)</text>
        <dbReference type="Rhea" id="RHEA:46608"/>
        <dbReference type="Rhea" id="RHEA-COMP:11060"/>
        <dbReference type="Rhea" id="RHEA-COMP:11605"/>
        <dbReference type="ChEBI" id="CHEBI:15378"/>
        <dbReference type="ChEBI" id="CHEBI:30013"/>
        <dbReference type="ChEBI" id="CHEBI:30616"/>
        <dbReference type="ChEBI" id="CHEBI:61977"/>
        <dbReference type="ChEBI" id="CHEBI:456216"/>
        <dbReference type="EC" id="2.7.11.24"/>
    </reaction>
</comment>
<dbReference type="Pfam" id="PF00415">
    <property type="entry name" value="RCC1"/>
    <property type="match status" value="1"/>
</dbReference>
<organism evidence="11">
    <name type="scientific">Medioppia subpectinata</name>
    <dbReference type="NCBI Taxonomy" id="1979941"/>
    <lineage>
        <taxon>Eukaryota</taxon>
        <taxon>Metazoa</taxon>
        <taxon>Ecdysozoa</taxon>
        <taxon>Arthropoda</taxon>
        <taxon>Chelicerata</taxon>
        <taxon>Arachnida</taxon>
        <taxon>Acari</taxon>
        <taxon>Acariformes</taxon>
        <taxon>Sarcoptiformes</taxon>
        <taxon>Oribatida</taxon>
        <taxon>Brachypylina</taxon>
        <taxon>Oppioidea</taxon>
        <taxon>Oppiidae</taxon>
        <taxon>Medioppia</taxon>
    </lineage>
</organism>
<gene>
    <name evidence="11" type="ORF">OSB1V03_LOCUS2392</name>
</gene>
<sequence length="520" mass="60152">MCNNCGTYHTLVLISDGRVYIWGGNSWGQIGCGDNPENICTPIKLQFNDNVKIESIYCCYDSSFAITSDGHVFSWGDNRGHELGLNITDNRFIELSTAGEGAFGSVFKVRHKLDDNLYAVKKVQFLDKMEEKEMMREVTNLRKLDSDFVVKYENSWTEGKQLYIQMEYCPQTLGSVLRDKRQVFGRQSTKPMNIYEYFICCEIFRELLICVRYLHDQDPQFIHRDLKPDNILISYTSVNNTFVKLGDFGLATEHARSFKSHTQGAGTPDYMAPEVHLYKNYNIKADIYSVGGIGMKLFEINPSDCQNYNSKTLWKQFNRLHDLITSMIEIKVNKRPTSCQVLDAYTEWSLDKQIITANEQQFNETLNNLKSNDNSFFYECLLYKTESTDRVTKSLSADTQRCDLLLNNIGERVANEEDRVQRLDPLTTTFNTDDIGAELTQVEQLLNNMRVDVQTLRKCGYSTVTVGELHDKVQQLCQRWADSKDKFWRRVMARLEAKRADARRRSPTAKQALIDKYPEY</sequence>
<evidence type="ECO:0000256" key="1">
    <source>
        <dbReference type="ARBA" id="ARBA00022527"/>
    </source>
</evidence>
<accession>A0A7R9PVJ6</accession>
<dbReference type="GO" id="GO:0004694">
    <property type="term" value="F:eukaryotic translation initiation factor 2alpha kinase activity"/>
    <property type="evidence" value="ECO:0007669"/>
    <property type="project" value="TreeGrafter"/>
</dbReference>
<evidence type="ECO:0000313" key="11">
    <source>
        <dbReference type="EMBL" id="CAD7621923.1"/>
    </source>
</evidence>
<keyword evidence="3" id="KW-0547">Nucleotide-binding</keyword>
<dbReference type="InterPro" id="IPR050339">
    <property type="entry name" value="CC_SR_Kinase"/>
</dbReference>
<keyword evidence="1" id="KW-0723">Serine/threonine-protein kinase</keyword>
<dbReference type="OrthoDB" id="5979581at2759"/>
<dbReference type="PRINTS" id="PR00633">
    <property type="entry name" value="RCCNDNSATION"/>
</dbReference>
<dbReference type="Gene3D" id="2.130.10.30">
    <property type="entry name" value="Regulator of chromosome condensation 1/beta-lactamase-inhibitor protein II"/>
    <property type="match status" value="1"/>
</dbReference>
<dbReference type="PROSITE" id="PS01351">
    <property type="entry name" value="MAPK"/>
    <property type="match status" value="1"/>
</dbReference>
<dbReference type="GO" id="GO:0005634">
    <property type="term" value="C:nucleus"/>
    <property type="evidence" value="ECO:0007669"/>
    <property type="project" value="TreeGrafter"/>
</dbReference>
<evidence type="ECO:0000256" key="7">
    <source>
        <dbReference type="ARBA" id="ARBA00047592"/>
    </source>
</evidence>
<comment type="similarity">
    <text evidence="6">Belongs to the protein kinase superfamily. Ser/Thr protein kinase family. GCN2 subfamily.</text>
</comment>
<dbReference type="InterPro" id="IPR009091">
    <property type="entry name" value="RCC1/BLIP-II"/>
</dbReference>
<dbReference type="GO" id="GO:0005524">
    <property type="term" value="F:ATP binding"/>
    <property type="evidence" value="ECO:0007669"/>
    <property type="project" value="UniProtKB-KW"/>
</dbReference>
<feature type="repeat" description="RCC1" evidence="9">
    <location>
        <begin position="17"/>
        <end position="69"/>
    </location>
</feature>
<evidence type="ECO:0000256" key="3">
    <source>
        <dbReference type="ARBA" id="ARBA00022741"/>
    </source>
</evidence>
<dbReference type="InterPro" id="IPR000719">
    <property type="entry name" value="Prot_kinase_dom"/>
</dbReference>
<dbReference type="SUPFAM" id="SSF56112">
    <property type="entry name" value="Protein kinase-like (PK-like)"/>
    <property type="match status" value="1"/>
</dbReference>
<reference evidence="11" key="1">
    <citation type="submission" date="2020-11" db="EMBL/GenBank/DDBJ databases">
        <authorList>
            <person name="Tran Van P."/>
        </authorList>
    </citation>
    <scope>NUCLEOTIDE SEQUENCE</scope>
</reference>